<dbReference type="AlphaFoldDB" id="I6U9F9"/>
<keyword evidence="1" id="KW-0472">Membrane</keyword>
<feature type="transmembrane region" description="Helical" evidence="1">
    <location>
        <begin position="67"/>
        <end position="86"/>
    </location>
</feature>
<dbReference type="InterPro" id="IPR021683">
    <property type="entry name" value="DUF3267"/>
</dbReference>
<evidence type="ECO:0000313" key="3">
    <source>
        <dbReference type="Proteomes" id="UP000006216"/>
    </source>
</evidence>
<keyword evidence="1" id="KW-0812">Transmembrane</keyword>
<dbReference type="HOGENOM" id="CLU_1335098_0_0_2"/>
<proteinExistence type="predicted"/>
<feature type="transmembrane region" description="Helical" evidence="1">
    <location>
        <begin position="7"/>
        <end position="25"/>
    </location>
</feature>
<keyword evidence="1" id="KW-1133">Transmembrane helix</keyword>
<evidence type="ECO:0008006" key="4">
    <source>
        <dbReference type="Google" id="ProtNLM"/>
    </source>
</evidence>
<dbReference type="Pfam" id="PF11667">
    <property type="entry name" value="DUF3267"/>
    <property type="match status" value="1"/>
</dbReference>
<evidence type="ECO:0000256" key="1">
    <source>
        <dbReference type="SAM" id="Phobius"/>
    </source>
</evidence>
<feature type="transmembrane region" description="Helical" evidence="1">
    <location>
        <begin position="37"/>
        <end position="55"/>
    </location>
</feature>
<dbReference type="Proteomes" id="UP000006216">
    <property type="component" value="Chromosome"/>
</dbReference>
<reference evidence="2 3" key="1">
    <citation type="journal article" date="2012" name="J. Bacteriol.">
        <title>Genome Sequencing of a Genetically-Tractable Pyrococcus furiosus Strain Reveals a Highly Dynamic Genome.</title>
        <authorList>
            <person name="Bridger S.L."/>
            <person name="Lancaster W.A."/>
            <person name="Poole F.L.II."/>
            <person name="Schut G.J."/>
            <person name="Adams M.W."/>
        </authorList>
    </citation>
    <scope>NUCLEOTIDE SEQUENCE [LARGE SCALE GENOMIC DNA]</scope>
    <source>
        <strain evidence="2 3">COM1</strain>
    </source>
</reference>
<dbReference type="KEGG" id="pfi:PFC_09220"/>
<dbReference type="EMBL" id="CP003685">
    <property type="protein sequence ID" value="AFN04767.1"/>
    <property type="molecule type" value="Genomic_DNA"/>
</dbReference>
<evidence type="ECO:0000313" key="2">
    <source>
        <dbReference type="EMBL" id="AFN04767.1"/>
    </source>
</evidence>
<feature type="transmembrane region" description="Helical" evidence="1">
    <location>
        <begin position="92"/>
        <end position="111"/>
    </location>
</feature>
<sequence>MSSSRDLLHYLVLPLILVVILHEGLHALTAKLSGAKTSLGVLTKYGIILAVYVGINTPLPVKKIRYITIAPIIISIVAFFFSWVTYSPFWAILYIFNTTGIVGDLIVFLVLSKMPSDAIVVDEGTIMKSNAEFPEPYPSWFSKLIIGLAVLVFLYILTNIRIEFEVVGTLPNQTMPVNSHFE</sequence>
<name>I6U9F9_9EURY</name>
<accession>I6U9F9</accession>
<gene>
    <name evidence="2" type="ORF">PFC_09220</name>
</gene>
<dbReference type="PATRIC" id="fig|1185654.4.peg.1874"/>
<feature type="transmembrane region" description="Helical" evidence="1">
    <location>
        <begin position="144"/>
        <end position="162"/>
    </location>
</feature>
<organism evidence="3">
    <name type="scientific">Pyrococcus furiosus COM1</name>
    <dbReference type="NCBI Taxonomy" id="1185654"/>
    <lineage>
        <taxon>Archaea</taxon>
        <taxon>Methanobacteriati</taxon>
        <taxon>Methanobacteriota</taxon>
        <taxon>Thermococci</taxon>
        <taxon>Thermococcales</taxon>
        <taxon>Thermococcaceae</taxon>
        <taxon>Pyrococcus</taxon>
    </lineage>
</organism>
<protein>
    <recommendedName>
        <fullName evidence="4">Peptidase M50 domain-containing protein</fullName>
    </recommendedName>
</protein>